<evidence type="ECO:0000256" key="1">
    <source>
        <dbReference type="ARBA" id="ARBA00052296"/>
    </source>
</evidence>
<proteinExistence type="predicted"/>
<dbReference type="GO" id="GO:0016887">
    <property type="term" value="F:ATP hydrolysis activity"/>
    <property type="evidence" value="ECO:0007669"/>
    <property type="project" value="InterPro"/>
</dbReference>
<dbReference type="InterPro" id="IPR025723">
    <property type="entry name" value="ArsA/GET3_ATPase-like"/>
</dbReference>
<dbReference type="EMBL" id="CP003537">
    <property type="protein sequence ID" value="AGH94404.1"/>
    <property type="molecule type" value="Genomic_DNA"/>
</dbReference>
<reference evidence="4 5" key="1">
    <citation type="journal article" date="2013" name="ISME J.">
        <title>By their genes ye shall know them: genomic signatures of predatory bacteria.</title>
        <authorList>
            <person name="Pasternak Z."/>
            <person name="Pietrokovski S."/>
            <person name="Rotem O."/>
            <person name="Gophna U."/>
            <person name="Lurie-Weinberger M.N."/>
            <person name="Jurkevitch E."/>
        </authorList>
    </citation>
    <scope>NUCLEOTIDE SEQUENCE [LARGE SCALE GENOMIC DNA]</scope>
    <source>
        <strain evidence="4 5">JSS</strain>
    </source>
</reference>
<evidence type="ECO:0000256" key="2">
    <source>
        <dbReference type="ARBA" id="ARBA00066752"/>
    </source>
</evidence>
<dbReference type="EC" id="7.3.2.7" evidence="2"/>
<dbReference type="SUPFAM" id="SSF52540">
    <property type="entry name" value="P-loop containing nucleoside triphosphate hydrolases"/>
    <property type="match status" value="1"/>
</dbReference>
<dbReference type="PATRIC" id="fig|1184267.3.peg.187"/>
<dbReference type="InterPro" id="IPR016300">
    <property type="entry name" value="ATPase_ArsA/GET3"/>
</dbReference>
<dbReference type="GO" id="GO:0015446">
    <property type="term" value="F:ATPase-coupled arsenite transmembrane transporter activity"/>
    <property type="evidence" value="ECO:0007669"/>
    <property type="project" value="UniProtKB-EC"/>
</dbReference>
<dbReference type="OrthoDB" id="5289654at2"/>
<comment type="catalytic activity">
    <reaction evidence="1">
        <text>arsenite(in) + ATP + H2O = arsenite(out) + ADP + phosphate + H(+)</text>
        <dbReference type="Rhea" id="RHEA:11348"/>
        <dbReference type="ChEBI" id="CHEBI:15377"/>
        <dbReference type="ChEBI" id="CHEBI:15378"/>
        <dbReference type="ChEBI" id="CHEBI:29242"/>
        <dbReference type="ChEBI" id="CHEBI:30616"/>
        <dbReference type="ChEBI" id="CHEBI:43474"/>
        <dbReference type="ChEBI" id="CHEBI:456216"/>
        <dbReference type="EC" id="7.3.2.7"/>
    </reaction>
</comment>
<dbReference type="PANTHER" id="PTHR10803">
    <property type="entry name" value="ARSENICAL PUMP-DRIVING ATPASE ARSENITE-TRANSLOCATING ATPASE"/>
    <property type="match status" value="1"/>
</dbReference>
<dbReference type="PANTHER" id="PTHR10803:SF26">
    <property type="entry name" value="ANION TRANSPORTER ATPASE-RELATED"/>
    <property type="match status" value="1"/>
</dbReference>
<dbReference type="Gene3D" id="3.40.50.300">
    <property type="entry name" value="P-loop containing nucleotide triphosphate hydrolases"/>
    <property type="match status" value="1"/>
</dbReference>
<dbReference type="KEGG" id="bex:A11Q_184"/>
<dbReference type="Proteomes" id="UP000012040">
    <property type="component" value="Chromosome"/>
</dbReference>
<keyword evidence="5" id="KW-1185">Reference proteome</keyword>
<dbReference type="HOGENOM" id="CLU_044079_0_0_7"/>
<gene>
    <name evidence="4" type="ORF">A11Q_184</name>
</gene>
<dbReference type="STRING" id="1184267.A11Q_184"/>
<evidence type="ECO:0000259" key="3">
    <source>
        <dbReference type="Pfam" id="PF02374"/>
    </source>
</evidence>
<protein>
    <recommendedName>
        <fullName evidence="2">arsenite-transporting ATPase</fullName>
        <ecNumber evidence="2">7.3.2.7</ecNumber>
    </recommendedName>
</protein>
<feature type="domain" description="ArsA/GET3 Anion-transporting ATPase-like" evidence="3">
    <location>
        <begin position="9"/>
        <end position="307"/>
    </location>
</feature>
<sequence>MMQLRPQTKTLICIGSGGVGKTTMSAALATGLAFEGKKILVLTIDPSQRLAQALGIRTDGEIEQVKLPAKAKGELWSCVINHKKTFEWFLKNASGEAHESVEKILQNRLYQQLSGRLSGSQEFTSLISLYRFVSSKEYDLVILDTPPSQHTWSFLKAPEKISALFNEGVASWFRKAADNDSRGVFKKLMNVGTTQVIKALEMMTGSQFMKELSAFFQAIQKWQGPLESYIMNCHRLLVSPDTEFIMVTSLDSSRLVEAQKLSREILKQGYRLTSVVINRVPVWTQETSAITSDHLKEIAKYYAQIEQDLTAHLGQMKKNLKVYKCPERSLKSEDVDALKQTYDSLQSL</sequence>
<evidence type="ECO:0000313" key="5">
    <source>
        <dbReference type="Proteomes" id="UP000012040"/>
    </source>
</evidence>
<dbReference type="AlphaFoldDB" id="M4VMU0"/>
<dbReference type="InterPro" id="IPR027417">
    <property type="entry name" value="P-loop_NTPase"/>
</dbReference>
<dbReference type="GO" id="GO:0005524">
    <property type="term" value="F:ATP binding"/>
    <property type="evidence" value="ECO:0007669"/>
    <property type="project" value="InterPro"/>
</dbReference>
<dbReference type="Pfam" id="PF02374">
    <property type="entry name" value="ArsA_ATPase"/>
    <property type="match status" value="1"/>
</dbReference>
<dbReference type="RefSeq" id="WP_015468894.1">
    <property type="nucleotide sequence ID" value="NC_020813.1"/>
</dbReference>
<dbReference type="eggNOG" id="COG0003">
    <property type="taxonomic scope" value="Bacteria"/>
</dbReference>
<evidence type="ECO:0000313" key="4">
    <source>
        <dbReference type="EMBL" id="AGH94404.1"/>
    </source>
</evidence>
<name>M4VMU0_9BACT</name>
<accession>M4VMU0</accession>
<organism evidence="4 5">
    <name type="scientific">Pseudobdellovibrio exovorus JSS</name>
    <dbReference type="NCBI Taxonomy" id="1184267"/>
    <lineage>
        <taxon>Bacteria</taxon>
        <taxon>Pseudomonadati</taxon>
        <taxon>Bdellovibrionota</taxon>
        <taxon>Bdellovibrionia</taxon>
        <taxon>Bdellovibrionales</taxon>
        <taxon>Pseudobdellovibrionaceae</taxon>
        <taxon>Pseudobdellovibrio</taxon>
    </lineage>
</organism>